<comment type="caution">
    <text evidence="3">The sequence shown here is derived from an EMBL/GenBank/DDBJ whole genome shotgun (WGS) entry which is preliminary data.</text>
</comment>
<feature type="compositionally biased region" description="Polar residues" evidence="1">
    <location>
        <begin position="781"/>
        <end position="798"/>
    </location>
</feature>
<reference evidence="3 5" key="1">
    <citation type="journal article" date="2018" name="BMC Genomics">
        <title>Comparative genomics of the wheat fungal pathogen Pyrenophora tritici-repentis reveals chromosomal variations and genome plasticity.</title>
        <authorList>
            <person name="Moolhuijzen P."/>
            <person name="See P.T."/>
            <person name="Hane J.K."/>
            <person name="Shi G."/>
            <person name="Liu Z."/>
            <person name="Oliver R.P."/>
            <person name="Moffat C.S."/>
        </authorList>
    </citation>
    <scope>NUCLEOTIDE SEQUENCE [LARGE SCALE GENOMIC DNA]</scope>
    <source>
        <strain evidence="3">M4</strain>
    </source>
</reference>
<keyword evidence="2" id="KW-0812">Transmembrane</keyword>
<feature type="compositionally biased region" description="Low complexity" evidence="1">
    <location>
        <begin position="1325"/>
        <end position="1334"/>
    </location>
</feature>
<evidence type="ECO:0000256" key="2">
    <source>
        <dbReference type="SAM" id="Phobius"/>
    </source>
</evidence>
<feature type="region of interest" description="Disordered" evidence="1">
    <location>
        <begin position="1537"/>
        <end position="1562"/>
    </location>
</feature>
<dbReference type="Proteomes" id="UP000249757">
    <property type="component" value="Unassembled WGS sequence"/>
</dbReference>
<feature type="compositionally biased region" description="Polar residues" evidence="1">
    <location>
        <begin position="977"/>
        <end position="989"/>
    </location>
</feature>
<feature type="compositionally biased region" description="Basic and acidic residues" evidence="1">
    <location>
        <begin position="1537"/>
        <end position="1554"/>
    </location>
</feature>
<reference evidence="6" key="4">
    <citation type="journal article" date="2022" name="Microb. Genom.">
        <title>A global pangenome for the wheat fungal pathogen Pyrenophora tritici-repentis and prediction of effector protein structural homology.</title>
        <authorList>
            <person name="Moolhuijzen P.M."/>
            <person name="See P.T."/>
            <person name="Shi G."/>
            <person name="Powell H.R."/>
            <person name="Cockram J."/>
            <person name="Jorgensen L.N."/>
            <person name="Benslimane H."/>
            <person name="Strelkov S.E."/>
            <person name="Turner J."/>
            <person name="Liu Z."/>
            <person name="Moffat C.S."/>
        </authorList>
    </citation>
    <scope>NUCLEOTIDE SEQUENCE [LARGE SCALE GENOMIC DNA]</scope>
</reference>
<evidence type="ECO:0000313" key="3">
    <source>
        <dbReference type="EMBL" id="KAF7571713.1"/>
    </source>
</evidence>
<feature type="region of interest" description="Disordered" evidence="1">
    <location>
        <begin position="489"/>
        <end position="523"/>
    </location>
</feature>
<feature type="compositionally biased region" description="Basic and acidic residues" evidence="1">
    <location>
        <begin position="1083"/>
        <end position="1104"/>
    </location>
</feature>
<dbReference type="EMBL" id="NQIK02000004">
    <property type="protein sequence ID" value="KAF7571713.1"/>
    <property type="molecule type" value="Genomic_DNA"/>
</dbReference>
<feature type="transmembrane region" description="Helical" evidence="2">
    <location>
        <begin position="408"/>
        <end position="431"/>
    </location>
</feature>
<evidence type="ECO:0000313" key="6">
    <source>
        <dbReference type="Proteomes" id="UP000249757"/>
    </source>
</evidence>
<dbReference type="Proteomes" id="UP000245464">
    <property type="component" value="Chromosome 4"/>
</dbReference>
<feature type="compositionally biased region" description="Low complexity" evidence="1">
    <location>
        <begin position="631"/>
        <end position="674"/>
    </location>
</feature>
<name>A0A2W1FQH4_9PLEO</name>
<feature type="compositionally biased region" description="Basic and acidic residues" evidence="1">
    <location>
        <begin position="692"/>
        <end position="704"/>
    </location>
</feature>
<feature type="compositionally biased region" description="Polar residues" evidence="1">
    <location>
        <begin position="608"/>
        <end position="618"/>
    </location>
</feature>
<feature type="transmembrane region" description="Helical" evidence="2">
    <location>
        <begin position="325"/>
        <end position="343"/>
    </location>
</feature>
<feature type="region of interest" description="Disordered" evidence="1">
    <location>
        <begin position="577"/>
        <end position="1173"/>
    </location>
</feature>
<proteinExistence type="predicted"/>
<dbReference type="EMBL" id="NRDI02000004">
    <property type="protein sequence ID" value="KAI1517372.1"/>
    <property type="molecule type" value="Genomic_DNA"/>
</dbReference>
<feature type="compositionally biased region" description="Low complexity" evidence="1">
    <location>
        <begin position="952"/>
        <end position="976"/>
    </location>
</feature>
<keyword evidence="2" id="KW-1133">Transmembrane helix</keyword>
<reference evidence="4" key="2">
    <citation type="submission" date="2021-05" db="EMBL/GenBank/DDBJ databases">
        <authorList>
            <person name="Moolhuijzen P.M."/>
            <person name="Moffat C.S."/>
        </authorList>
    </citation>
    <scope>NUCLEOTIDE SEQUENCE</scope>
    <source>
        <strain evidence="4">86-124</strain>
    </source>
</reference>
<feature type="transmembrane region" description="Helical" evidence="2">
    <location>
        <begin position="173"/>
        <end position="193"/>
    </location>
</feature>
<feature type="compositionally biased region" description="Polar residues" evidence="1">
    <location>
        <begin position="903"/>
        <end position="951"/>
    </location>
</feature>
<accession>A0A2W1FQH4</accession>
<feature type="compositionally biased region" description="Polar residues" evidence="1">
    <location>
        <begin position="586"/>
        <end position="596"/>
    </location>
</feature>
<evidence type="ECO:0000313" key="5">
    <source>
        <dbReference type="Proteomes" id="UP000245464"/>
    </source>
</evidence>
<sequence>MADIIGPAFIAAANLIQHYPQFTAGIYAAGAITIAIPYLTPANQSHSWLRKNTTKEQDVPSIVNDIISNTTKPVVDITTKTQPGPNHTDNPSATDIIQPINGVPSGNGSLVNITTEAQSGPEHTDNSFATDIIQPINGVPSGQEIPVLPAGTILWSISLTAIGFLLNNRWIRLNVLVLISLLFNRWSLLNRWFLFNQQTPMFTQWTPRYISDPIITRLGKLEPTLRAVFRLVVLFLFTRTSHPYLQYFLKLGLKSGMLVLVKPTATKIVIFCKALPGQFRALLGQIWAMKGFSFLDIGKTANVLWPGEEWCPLAWRWLWRMPTTVFFTTFCTVALILAVVTFPQRVWSSLIVLIVSFAAPYILSCLQAVGGLDCKQDYIIITVIVIVVLLFFWARTQALLNLQHVFEMLLGAIDRIVLILTSFAASVHHYWKLIEATVRNRVDQWKDTANEAERRRKRNVLVGEAENFDEQSNLQHQARAEHLTEVSRAVAQESSEESSRLLDKLKLPRNNNPTPNAGNVLDQPFDHSLGWDLLRAALYENPATGSAPAPRFVGSIQTYHADKSTSTTNLVDLRVVAGPEGPNATDGANRQSPSNKLDNKLVFHNLPPRSSLSYPTNEDQQDAGNVGDTPSGSSGTAAGSGTSHGNHHGGNPSTTGYGSTNQAQDQSSQNQSTARQDNWRGSFATGDQAIDMNRETDGKDDDNGAPHLPPNDGGVKLSTPETVEADDTIMDDTPRIFSITSSPEMDSDVMEIDSVGASSFVSQPTIPQPSINGSHAAPGNSMENNSDAASSAFSQSTFLHPATSQPPTSQFSTSQPSPSQPPISQPSIPLPAVPAAAISQPSGQPSAPVPSVPQQAASMPSAPRPSLPQQADPKEVAPKKAVPSSKFDLKGIMTSIRGETGNAPPSTTKSVPPSELPTNTPDSTSIPTTNPKTAQTTPNPTFVPSSLNISGAFTSAPAAEPAPTTATSPFSKPFTFNAPNATKLPTFNASDFDPSSFDITNFNPPEPDPSALDKDDGSAAIPFYKPPFTSKLTPSNGVDNNTAHPKSTPRPPSSLYHQYNEVDMNHGGSHTSDSLEKDEDEFEKAVRSAFEVEHEDVVQKQKDEEAMDGTEGGQQKDEGEMEETKDDDNNSNVGGHSEDQHGNGNSQYSSSNHSSDEDSSKTTVRPKTAMVELDSGHFVRNPDYWRHKKSGIKKLATKYGYGRKSWREVPIRAYKRYGNSPALLHDHLDDIGMQWFNETYFGAEVSDWEEDGCYLADDMETDEVTDDSDTGSYSSLFSDRSKDYDTLNSRVQVNETNNETQRPNSTEVISDSDSDEEENWKKAPSEPSSSPKPETLASVEGAPTVPAPVSNPNTPTSQPSSVPNPYDFSSAADKRQAEHHFGFSSGPVPQTSQEVEQDESLPENPGLPGHVYDDALEAGCKTSAEIFKYWTENYETEKKFRPKVAQPKRRRNVQLQNMAPVVVPEAQPLAPERRYRREVRVLHGYSVYYDGACFPREIFEDSTVGPSRYFKNGYDEIIELRGGTPYYIDTETCTDKRYHDDKNGIEVDWEKGEDPEPVDDDN</sequence>
<reference evidence="4" key="3">
    <citation type="journal article" date="2022" name="bioRxiv">
        <title>A global pangenome for the wheat fungal pathogen Pyrenophora tritici-repentis and prediction of effector protein structural homology.</title>
        <authorList>
            <person name="Moolhuijzen P."/>
            <person name="See P.T."/>
            <person name="Shi G."/>
            <person name="Powell H.R."/>
            <person name="Cockram J."/>
            <person name="Jorgensen L.N."/>
            <person name="Benslimane H."/>
            <person name="Strelkov S.E."/>
            <person name="Turner J."/>
            <person name="Liu Z."/>
            <person name="Moffat C.S."/>
        </authorList>
    </citation>
    <scope>NUCLEOTIDE SEQUENCE</scope>
    <source>
        <strain evidence="4">86-124</strain>
    </source>
</reference>
<feature type="compositionally biased region" description="Polar residues" evidence="1">
    <location>
        <begin position="1286"/>
        <end position="1309"/>
    </location>
</feature>
<keyword evidence="6" id="KW-1185">Reference proteome</keyword>
<feature type="compositionally biased region" description="Low complexity" evidence="1">
    <location>
        <begin position="1142"/>
        <end position="1153"/>
    </location>
</feature>
<feature type="compositionally biased region" description="Basic and acidic residues" evidence="1">
    <location>
        <begin position="497"/>
        <end position="506"/>
    </location>
</feature>
<evidence type="ECO:0000313" key="4">
    <source>
        <dbReference type="EMBL" id="KAI1517372.1"/>
    </source>
</evidence>
<gene>
    <name evidence="4" type="ORF">Ptr86124_004309</name>
    <name evidence="3" type="ORF">PtrM4_092130</name>
</gene>
<feature type="transmembrane region" description="Helical" evidence="2">
    <location>
        <begin position="350"/>
        <end position="372"/>
    </location>
</feature>
<feature type="compositionally biased region" description="Polar residues" evidence="1">
    <location>
        <begin position="1030"/>
        <end position="1045"/>
    </location>
</feature>
<evidence type="ECO:0000256" key="1">
    <source>
        <dbReference type="SAM" id="MobiDB-lite"/>
    </source>
</evidence>
<feature type="compositionally biased region" description="Low complexity" evidence="1">
    <location>
        <begin position="803"/>
        <end position="817"/>
    </location>
</feature>
<feature type="compositionally biased region" description="Basic and acidic residues" evidence="1">
    <location>
        <begin position="1372"/>
        <end position="1381"/>
    </location>
</feature>
<keyword evidence="2" id="KW-0472">Membrane</keyword>
<feature type="region of interest" description="Disordered" evidence="1">
    <location>
        <begin position="1284"/>
        <end position="1413"/>
    </location>
</feature>
<feature type="transmembrane region" description="Helical" evidence="2">
    <location>
        <begin position="378"/>
        <end position="396"/>
    </location>
</feature>
<feature type="compositionally biased region" description="Polar residues" evidence="1">
    <location>
        <begin position="756"/>
        <end position="773"/>
    </location>
</feature>
<feature type="compositionally biased region" description="Pro residues" evidence="1">
    <location>
        <begin position="818"/>
        <end position="832"/>
    </location>
</feature>
<feature type="compositionally biased region" description="Low complexity" evidence="1">
    <location>
        <begin position="1348"/>
        <end position="1365"/>
    </location>
</feature>
<feature type="transmembrane region" description="Helical" evidence="2">
    <location>
        <begin position="147"/>
        <end position="166"/>
    </location>
</feature>
<organism evidence="3 5">
    <name type="scientific">Pyrenophora tritici-repentis</name>
    <dbReference type="NCBI Taxonomy" id="45151"/>
    <lineage>
        <taxon>Eukaryota</taxon>
        <taxon>Fungi</taxon>
        <taxon>Dikarya</taxon>
        <taxon>Ascomycota</taxon>
        <taxon>Pezizomycotina</taxon>
        <taxon>Dothideomycetes</taxon>
        <taxon>Pleosporomycetidae</taxon>
        <taxon>Pleosporales</taxon>
        <taxon>Pleosporineae</taxon>
        <taxon>Pleosporaceae</taxon>
        <taxon>Pyrenophora</taxon>
    </lineage>
</organism>
<protein>
    <submittedName>
        <fullName evidence="4">Atrophin-1 multi-domain protein</fullName>
    </submittedName>
    <submittedName>
        <fullName evidence="3">Herpes-BLLF1 multi-domain protein</fullName>
    </submittedName>
</protein>